<reference evidence="1 2" key="1">
    <citation type="submission" date="2017-02" db="EMBL/GenBank/DDBJ databases">
        <title>Draft Genome Sequence of Streptomyces tsukubaensis F601, a Producer of the immunosuppressant tacrolimus FK506.</title>
        <authorList>
            <person name="Zong G."/>
            <person name="Zhong C."/>
            <person name="Fu J."/>
            <person name="Qin R."/>
            <person name="Cao G."/>
        </authorList>
    </citation>
    <scope>NUCLEOTIDE SEQUENCE [LARGE SCALE GENOMIC DNA]</scope>
    <source>
        <strain evidence="1 2">F601</strain>
    </source>
</reference>
<dbReference type="RefSeq" id="WP_077970093.1">
    <property type="nucleotide sequence ID" value="NZ_CP045178.1"/>
</dbReference>
<evidence type="ECO:0000313" key="1">
    <source>
        <dbReference type="EMBL" id="OON75934.1"/>
    </source>
</evidence>
<gene>
    <name evidence="1" type="ORF">B1H18_21570</name>
</gene>
<accession>A0A1V4A5J3</accession>
<dbReference type="STRING" id="83656.B1H18_21570"/>
<organism evidence="1 2">
    <name type="scientific">Streptomyces tsukubensis</name>
    <dbReference type="NCBI Taxonomy" id="83656"/>
    <lineage>
        <taxon>Bacteria</taxon>
        <taxon>Bacillati</taxon>
        <taxon>Actinomycetota</taxon>
        <taxon>Actinomycetes</taxon>
        <taxon>Kitasatosporales</taxon>
        <taxon>Streptomycetaceae</taxon>
        <taxon>Streptomyces</taxon>
    </lineage>
</organism>
<sequence>MTDEALKAKKALLNEMLDVDQSTLAFIKSEASAGGSGDCLEVAKVQGKGYLLRHSILTDHLIPLTESEYVAYCKGVRAGQESLLPDSL</sequence>
<evidence type="ECO:0000313" key="2">
    <source>
        <dbReference type="Proteomes" id="UP000190539"/>
    </source>
</evidence>
<name>A0A1V4A5J3_9ACTN</name>
<protein>
    <submittedName>
        <fullName evidence="1">Uncharacterized protein</fullName>
    </submittedName>
</protein>
<dbReference type="Proteomes" id="UP000190539">
    <property type="component" value="Unassembled WGS sequence"/>
</dbReference>
<proteinExistence type="predicted"/>
<comment type="caution">
    <text evidence="1">The sequence shown here is derived from an EMBL/GenBank/DDBJ whole genome shotgun (WGS) entry which is preliminary data.</text>
</comment>
<dbReference type="EMBL" id="MVFC01000020">
    <property type="protein sequence ID" value="OON75934.1"/>
    <property type="molecule type" value="Genomic_DNA"/>
</dbReference>
<keyword evidence="2" id="KW-1185">Reference proteome</keyword>
<dbReference type="AlphaFoldDB" id="A0A1V4A5J3"/>
<dbReference type="OrthoDB" id="4299240at2"/>